<dbReference type="InterPro" id="IPR006439">
    <property type="entry name" value="HAD-SF_hydro_IA"/>
</dbReference>
<dbReference type="InterPro" id="IPR036412">
    <property type="entry name" value="HAD-like_sf"/>
</dbReference>
<name>F8DI59_STREP</name>
<reference evidence="2" key="1">
    <citation type="submission" date="2011-06" db="EMBL/GenBank/DDBJ databases">
        <title>Complete sequence of Streptococcus parasanguinis strain ATCC 15912.</title>
        <authorList>
            <person name="Muzny D."/>
            <person name="Qin X."/>
            <person name="Buhay C."/>
            <person name="Dugan-Rocha S."/>
            <person name="Ding Y."/>
            <person name="Chen G."/>
            <person name="Hawes A."/>
            <person name="Holder M."/>
            <person name="Jhangiani S."/>
            <person name="Johnson A."/>
            <person name="Khan Z."/>
            <person name="Li Z."/>
            <person name="Liu W."/>
            <person name="Liu X."/>
            <person name="Perez L."/>
            <person name="Shen H."/>
            <person name="Wang Q."/>
            <person name="Watt J."/>
            <person name="Xi L."/>
            <person name="Xin Y."/>
            <person name="Zhou J."/>
            <person name="Deng J."/>
            <person name="Jiang H."/>
            <person name="Liu Y."/>
            <person name="Qu J."/>
            <person name="Song X.-Z."/>
            <person name="Zhang L."/>
            <person name="Villasana D."/>
            <person name="Johnson A."/>
            <person name="Liu J."/>
            <person name="Liyanage D."/>
            <person name="Lorensuhewa L."/>
            <person name="Robinson T."/>
            <person name="Song A."/>
            <person name="Song B.-B."/>
            <person name="Dinh H."/>
            <person name="Thornton R."/>
            <person name="Coyle M."/>
            <person name="Francisco L."/>
            <person name="Jackson L."/>
            <person name="Javaid M."/>
            <person name="Korchina V."/>
            <person name="Kovar C."/>
            <person name="Mata R."/>
            <person name="Mathew T."/>
            <person name="Ngo R."/>
            <person name="Nguyen L."/>
            <person name="Nguyen N."/>
            <person name="Okwuonu G."/>
            <person name="Ongeri F."/>
            <person name="Pham C."/>
            <person name="Simmons D."/>
            <person name="Wilczek-Boney K."/>
            <person name="Hale W."/>
            <person name="Jakkamsetti A."/>
            <person name="Pham P."/>
            <person name="Ruth R."/>
            <person name="San Lucas F."/>
            <person name="Warren J."/>
            <person name="Zhang J."/>
            <person name="Zhao Z."/>
            <person name="Zhou C."/>
            <person name="Zhu D."/>
            <person name="Lee S."/>
            <person name="Bess C."/>
            <person name="Blankenburg K."/>
            <person name="Forbes L."/>
            <person name="Fu Q."/>
            <person name="Gubbala S."/>
            <person name="Hirani K."/>
            <person name="Jayaseelan J.C."/>
            <person name="Lara F."/>
            <person name="Munidasa M."/>
            <person name="Palculict T."/>
            <person name="Patil S."/>
            <person name="Pu L.-L."/>
            <person name="Saada N."/>
            <person name="Tang L."/>
            <person name="Weissenberger G."/>
            <person name="Zhu Y."/>
            <person name="Hemphill L."/>
            <person name="Shang Y."/>
            <person name="Youmans B."/>
            <person name="Ayvaz T."/>
            <person name="Ross M."/>
            <person name="Santibanez J."/>
            <person name="Aqrawi P."/>
            <person name="Gross S."/>
            <person name="Joshi V."/>
            <person name="Fowler G."/>
            <person name="Nazareth L."/>
            <person name="Reid J."/>
            <person name="Worley K."/>
            <person name="Petrosino J."/>
            <person name="Highlander S."/>
            <person name="Gibbs R."/>
        </authorList>
    </citation>
    <scope>NUCLEOTIDE SEQUENCE [LARGE SCALE GENOMIC DNA]</scope>
    <source>
        <strain evidence="2">ATCC 15912 / DSM 6778 / CIP 104372 / LMG 14537</strain>
    </source>
</reference>
<dbReference type="Gene3D" id="1.10.150.240">
    <property type="entry name" value="Putative phosphatase, domain 2"/>
    <property type="match status" value="1"/>
</dbReference>
<accession>F8DI59</accession>
<dbReference type="SFLD" id="SFLDG01135">
    <property type="entry name" value="C1.5.6:_HAD__Beta-PGM__Phospha"/>
    <property type="match status" value="1"/>
</dbReference>
<dbReference type="InterPro" id="IPR023198">
    <property type="entry name" value="PGP-like_dom2"/>
</dbReference>
<dbReference type="SFLD" id="SFLDG01129">
    <property type="entry name" value="C1.5:_HAD__Beta-PGM__Phosphata"/>
    <property type="match status" value="1"/>
</dbReference>
<dbReference type="CDD" id="cd07505">
    <property type="entry name" value="HAD_BPGM-like"/>
    <property type="match status" value="1"/>
</dbReference>
<protein>
    <submittedName>
        <fullName evidence="1">HAD hydrolase, family IA, variant 3</fullName>
    </submittedName>
</protein>
<keyword evidence="1" id="KW-0378">Hydrolase</keyword>
<dbReference type="InterPro" id="IPR041492">
    <property type="entry name" value="HAD_2"/>
</dbReference>
<dbReference type="SUPFAM" id="SSF56784">
    <property type="entry name" value="HAD-like"/>
    <property type="match status" value="1"/>
</dbReference>
<dbReference type="Pfam" id="PF13419">
    <property type="entry name" value="HAD_2"/>
    <property type="match status" value="1"/>
</dbReference>
<dbReference type="NCBIfam" id="TIGR01549">
    <property type="entry name" value="HAD-SF-IA-v1"/>
    <property type="match status" value="1"/>
</dbReference>
<evidence type="ECO:0000313" key="1">
    <source>
        <dbReference type="EMBL" id="AEH55772.1"/>
    </source>
</evidence>
<dbReference type="EMBL" id="CP002843">
    <property type="protein sequence ID" value="AEH55772.1"/>
    <property type="molecule type" value="Genomic_DNA"/>
</dbReference>
<dbReference type="NCBIfam" id="TIGR01509">
    <property type="entry name" value="HAD-SF-IA-v3"/>
    <property type="match status" value="1"/>
</dbReference>
<dbReference type="PANTHER" id="PTHR18901:SF38">
    <property type="entry name" value="PSEUDOURIDINE-5'-PHOSPHATASE"/>
    <property type="match status" value="1"/>
</dbReference>
<dbReference type="AlphaFoldDB" id="F8DI59"/>
<organism evidence="1 2">
    <name type="scientific">Streptococcus parasanguinis (strain ATCC 15912 / DSM 6778 / CIP 104372 / LMG 14537)</name>
    <dbReference type="NCBI Taxonomy" id="760570"/>
    <lineage>
        <taxon>Bacteria</taxon>
        <taxon>Bacillati</taxon>
        <taxon>Bacillota</taxon>
        <taxon>Bacilli</taxon>
        <taxon>Lactobacillales</taxon>
        <taxon>Streptococcaceae</taxon>
        <taxon>Streptococcus</taxon>
    </lineage>
</organism>
<dbReference type="GO" id="GO:0016787">
    <property type="term" value="F:hydrolase activity"/>
    <property type="evidence" value="ECO:0007669"/>
    <property type="project" value="UniProtKB-KW"/>
</dbReference>
<gene>
    <name evidence="1" type="ordered locus">HMPREF0833_10741</name>
</gene>
<dbReference type="SFLD" id="SFLDS00003">
    <property type="entry name" value="Haloacid_Dehalogenase"/>
    <property type="match status" value="1"/>
</dbReference>
<dbReference type="InterPro" id="IPR023214">
    <property type="entry name" value="HAD_sf"/>
</dbReference>
<proteinExistence type="predicted"/>
<dbReference type="PANTHER" id="PTHR18901">
    <property type="entry name" value="2-DEOXYGLUCOSE-6-PHOSPHATE PHOSPHATASE 2"/>
    <property type="match status" value="1"/>
</dbReference>
<evidence type="ECO:0000313" key="2">
    <source>
        <dbReference type="Proteomes" id="UP000001502"/>
    </source>
</evidence>
<dbReference type="HOGENOM" id="CLU_045011_13_3_9"/>
<dbReference type="Proteomes" id="UP000001502">
    <property type="component" value="Chromosome"/>
</dbReference>
<dbReference type="KEGG" id="scp:HMPREF0833_10741"/>
<dbReference type="Gene3D" id="3.40.50.1000">
    <property type="entry name" value="HAD superfamily/HAD-like"/>
    <property type="match status" value="1"/>
</dbReference>
<sequence>MIIMEAVIFDLDGLLADTEIISLKVYQELLRDFGIPFTEETYSRDYSGHREEENVQRFLDTYDLPWNFDQTLAKVYELEGRILAQGVHLKKGAKNLLTFLKTEGIPIALATSSVESRARMILDSNGVLSLFDHLVFAKDVKRSKPYPDIFLKACSDLNVIPENCLVLEDSEAGIEAAYRAGIPVICVPDLKVPAQSFLTKAEQVFQDLDAVRDYLKRKKENQ</sequence>